<evidence type="ECO:0000313" key="5">
    <source>
        <dbReference type="EMBL" id="KAK1748157.1"/>
    </source>
</evidence>
<dbReference type="GO" id="GO:0000502">
    <property type="term" value="C:proteasome complex"/>
    <property type="evidence" value="ECO:0007669"/>
    <property type="project" value="UniProtKB-KW"/>
</dbReference>
<feature type="compositionally biased region" description="Low complexity" evidence="3">
    <location>
        <begin position="204"/>
        <end position="241"/>
    </location>
</feature>
<dbReference type="Proteomes" id="UP001224775">
    <property type="component" value="Unassembled WGS sequence"/>
</dbReference>
<dbReference type="Gene3D" id="6.10.140.1710">
    <property type="match status" value="1"/>
</dbReference>
<keyword evidence="1" id="KW-0143">Chaperone</keyword>
<protein>
    <submittedName>
        <fullName evidence="5">26S proteasome regulatory subunit p27</fullName>
    </submittedName>
</protein>
<proteinExistence type="predicted"/>
<dbReference type="PANTHER" id="PTHR12651">
    <property type="entry name" value="26S PROTEASOME NON-ATPASE REGULATORY SUBUNIT 9"/>
    <property type="match status" value="1"/>
</dbReference>
<organism evidence="5 6">
    <name type="scientific">Skeletonema marinoi</name>
    <dbReference type="NCBI Taxonomy" id="267567"/>
    <lineage>
        <taxon>Eukaryota</taxon>
        <taxon>Sar</taxon>
        <taxon>Stramenopiles</taxon>
        <taxon>Ochrophyta</taxon>
        <taxon>Bacillariophyta</taxon>
        <taxon>Coscinodiscophyceae</taxon>
        <taxon>Thalassiosirophycidae</taxon>
        <taxon>Thalassiosirales</taxon>
        <taxon>Skeletonemataceae</taxon>
        <taxon>Skeletonema</taxon>
        <taxon>Skeletonema marinoi-dohrnii complex</taxon>
    </lineage>
</organism>
<keyword evidence="5" id="KW-0647">Proteasome</keyword>
<feature type="coiled-coil region" evidence="2">
    <location>
        <begin position="11"/>
        <end position="38"/>
    </location>
</feature>
<dbReference type="AlphaFoldDB" id="A0AAD8YLD7"/>
<dbReference type="SUPFAM" id="SSF50156">
    <property type="entry name" value="PDZ domain-like"/>
    <property type="match status" value="1"/>
</dbReference>
<dbReference type="InterPro" id="IPR040815">
    <property type="entry name" value="Nas2_N"/>
</dbReference>
<keyword evidence="6" id="KW-1185">Reference proteome</keyword>
<reference evidence="5" key="1">
    <citation type="submission" date="2023-06" db="EMBL/GenBank/DDBJ databases">
        <title>Survivors Of The Sea: Transcriptome response of Skeletonema marinoi to long-term dormancy.</title>
        <authorList>
            <person name="Pinder M.I.M."/>
            <person name="Kourtchenko O."/>
            <person name="Robertson E.K."/>
            <person name="Larsson T."/>
            <person name="Maumus F."/>
            <person name="Osuna-Cruz C.M."/>
            <person name="Vancaester E."/>
            <person name="Stenow R."/>
            <person name="Vandepoele K."/>
            <person name="Ploug H."/>
            <person name="Bruchert V."/>
            <person name="Godhe A."/>
            <person name="Topel M."/>
        </authorList>
    </citation>
    <scope>NUCLEOTIDE SEQUENCE</scope>
    <source>
        <strain evidence="5">R05AC</strain>
    </source>
</reference>
<evidence type="ECO:0000259" key="4">
    <source>
        <dbReference type="Pfam" id="PF18265"/>
    </source>
</evidence>
<keyword evidence="2" id="KW-0175">Coiled coil</keyword>
<dbReference type="FunFam" id="2.30.42.10:FF:000107">
    <property type="entry name" value="26S proteasome non-ATPase regulatory subunit 9"/>
    <property type="match status" value="1"/>
</dbReference>
<name>A0AAD8YLD7_9STRA</name>
<feature type="domain" description="Nas2 N-terminal" evidence="4">
    <location>
        <begin position="55"/>
        <end position="107"/>
    </location>
</feature>
<accession>A0AAD8YLD7</accession>
<dbReference type="GO" id="GO:0005634">
    <property type="term" value="C:nucleus"/>
    <property type="evidence" value="ECO:0007669"/>
    <property type="project" value="TreeGrafter"/>
</dbReference>
<sequence>MSPAAASSDLLTAKRKDLLSLSNQKQSLELEVNAIISELTAPITITTDANTTTTAPPIGIDTPLVDSEGYPRSDIDIYRARMLRKRFHEIKTDYKVLEGRIERGLLELTALRDASGGSEANKLESISLSKTNKVNEAEEIKARLAPKPKPKFDPVTGKWVVKSWDGSVAGVENGVTRKFEDLTHSTEGALASIAATGGSGRVESSGVNSSGAQQQQQQQGSSTSSQQGSSSTTTEQRSTPTIQTIALTPFAVIDQVFPNSPSQEAGIQEGDLLLRFGTVTADNHSGFNSIKRAIVTELSLASANEASISIAVRRTTAMLGGVAEMIRTEMFDLRPRPWAGQGLLGCHLQEYNE</sequence>
<gene>
    <name evidence="5" type="ORF">QTG54_000096</name>
</gene>
<feature type="region of interest" description="Disordered" evidence="3">
    <location>
        <begin position="196"/>
        <end position="241"/>
    </location>
</feature>
<evidence type="ECO:0000313" key="6">
    <source>
        <dbReference type="Proteomes" id="UP001224775"/>
    </source>
</evidence>
<dbReference type="EMBL" id="JATAAI010000001">
    <property type="protein sequence ID" value="KAK1748157.1"/>
    <property type="molecule type" value="Genomic_DNA"/>
</dbReference>
<evidence type="ECO:0000256" key="3">
    <source>
        <dbReference type="SAM" id="MobiDB-lite"/>
    </source>
</evidence>
<dbReference type="PANTHER" id="PTHR12651:SF1">
    <property type="entry name" value="26S PROTEASOME NON-ATPASE REGULATORY SUBUNIT 9"/>
    <property type="match status" value="1"/>
</dbReference>
<dbReference type="GO" id="GO:0070682">
    <property type="term" value="P:proteasome regulatory particle assembly"/>
    <property type="evidence" value="ECO:0007669"/>
    <property type="project" value="InterPro"/>
</dbReference>
<dbReference type="InterPro" id="IPR035269">
    <property type="entry name" value="PSMD9"/>
</dbReference>
<dbReference type="GO" id="GO:0005737">
    <property type="term" value="C:cytoplasm"/>
    <property type="evidence" value="ECO:0007669"/>
    <property type="project" value="TreeGrafter"/>
</dbReference>
<dbReference type="Pfam" id="PF18265">
    <property type="entry name" value="Nas2_N"/>
    <property type="match status" value="1"/>
</dbReference>
<dbReference type="Gene3D" id="2.30.42.10">
    <property type="match status" value="1"/>
</dbReference>
<comment type="caution">
    <text evidence="5">The sequence shown here is derived from an EMBL/GenBank/DDBJ whole genome shotgun (WGS) entry which is preliminary data.</text>
</comment>
<dbReference type="InterPro" id="IPR036034">
    <property type="entry name" value="PDZ_sf"/>
</dbReference>
<evidence type="ECO:0000256" key="2">
    <source>
        <dbReference type="SAM" id="Coils"/>
    </source>
</evidence>
<evidence type="ECO:0000256" key="1">
    <source>
        <dbReference type="ARBA" id="ARBA00023186"/>
    </source>
</evidence>